<sequence>MKKLFIFLFLIKFCLGGNDIITLDLSEDADHSKFIKLKHNYRGVDYFTLTPIPGYTIGMIKFYNYIIYERSDDHDKVEGVYLYYNQYNQNIPIFVIKTGVVRRNIFPVSGRSQNDEENLLLVRTLMRFIQILTPVTDELHTKLGNLDDVQEPFENTVSSIAYRVYNGEQYIGGCDGRRVFSLPNARRLNTEPKEDVPMESEEAGASGYTPSEQGPSSMDHS</sequence>
<gene>
    <name evidence="3" type="ORF">MACK_003770</name>
</gene>
<proteinExistence type="predicted"/>
<evidence type="ECO:0000313" key="3">
    <source>
        <dbReference type="EMBL" id="UVC49660.1"/>
    </source>
</evidence>
<dbReference type="AlphaFoldDB" id="A0A976SIS8"/>
<dbReference type="Proteomes" id="UP000244811">
    <property type="component" value="Chromosome 3"/>
</dbReference>
<accession>A0A976SIS8</accession>
<dbReference type="InterPro" id="IPR007480">
    <property type="entry name" value="DUF529"/>
</dbReference>
<feature type="region of interest" description="Disordered" evidence="1">
    <location>
        <begin position="185"/>
        <end position="221"/>
    </location>
</feature>
<evidence type="ECO:0000256" key="2">
    <source>
        <dbReference type="SAM" id="SignalP"/>
    </source>
</evidence>
<evidence type="ECO:0000256" key="1">
    <source>
        <dbReference type="SAM" id="MobiDB-lite"/>
    </source>
</evidence>
<protein>
    <recommendedName>
        <fullName evidence="5">Theileria-specific conserved protein</fullName>
    </recommendedName>
</protein>
<reference evidence="3" key="1">
    <citation type="submission" date="2022-07" db="EMBL/GenBank/DDBJ databases">
        <title>Evaluation of T. orientalis genome assembly methods using nanopore sequencing and analysis of variation between genomes.</title>
        <authorList>
            <person name="Yam J."/>
            <person name="Micallef M.L."/>
            <person name="Liu M."/>
            <person name="Djordjevic S.P."/>
            <person name="Bogema D.R."/>
            <person name="Jenkins C."/>
        </authorList>
    </citation>
    <scope>NUCLEOTIDE SEQUENCE</scope>
    <source>
        <strain evidence="3">Goon Nure</strain>
    </source>
</reference>
<feature type="signal peptide" evidence="2">
    <location>
        <begin position="1"/>
        <end position="16"/>
    </location>
</feature>
<feature type="chain" id="PRO_5036823971" description="Theileria-specific conserved protein" evidence="2">
    <location>
        <begin position="17"/>
        <end position="221"/>
    </location>
</feature>
<dbReference type="EMBL" id="CP056070">
    <property type="protein sequence ID" value="UVC49660.1"/>
    <property type="molecule type" value="Genomic_DNA"/>
</dbReference>
<organism evidence="3 4">
    <name type="scientific">Theileria orientalis</name>
    <dbReference type="NCBI Taxonomy" id="68886"/>
    <lineage>
        <taxon>Eukaryota</taxon>
        <taxon>Sar</taxon>
        <taxon>Alveolata</taxon>
        <taxon>Apicomplexa</taxon>
        <taxon>Aconoidasida</taxon>
        <taxon>Piroplasmida</taxon>
        <taxon>Theileriidae</taxon>
        <taxon>Theileria</taxon>
    </lineage>
</organism>
<keyword evidence="2" id="KW-0732">Signal</keyword>
<evidence type="ECO:0008006" key="5">
    <source>
        <dbReference type="Google" id="ProtNLM"/>
    </source>
</evidence>
<feature type="compositionally biased region" description="Polar residues" evidence="1">
    <location>
        <begin position="208"/>
        <end position="221"/>
    </location>
</feature>
<evidence type="ECO:0000313" key="4">
    <source>
        <dbReference type="Proteomes" id="UP000244811"/>
    </source>
</evidence>
<dbReference type="Pfam" id="PF04385">
    <property type="entry name" value="FAINT"/>
    <property type="match status" value="1"/>
</dbReference>
<name>A0A976SIS8_THEOR</name>